<evidence type="ECO:0000256" key="8">
    <source>
        <dbReference type="ARBA" id="ARBA00022759"/>
    </source>
</evidence>
<dbReference type="InterPro" id="IPR007281">
    <property type="entry name" value="Mre11_DNA-bd"/>
</dbReference>
<protein>
    <recommendedName>
        <fullName evidence="16">Double-strand break repair protein</fullName>
    </recommendedName>
</protein>
<evidence type="ECO:0000256" key="6">
    <source>
        <dbReference type="ARBA" id="ARBA00022722"/>
    </source>
</evidence>
<dbReference type="SUPFAM" id="SSF56300">
    <property type="entry name" value="Metallo-dependent phosphatases"/>
    <property type="match status" value="1"/>
</dbReference>
<dbReference type="InterPro" id="IPR041796">
    <property type="entry name" value="Mre11_N"/>
</dbReference>
<dbReference type="PANTHER" id="PTHR10139:SF1">
    <property type="entry name" value="DOUBLE-STRAND BREAK REPAIR PROTEIN MRE11"/>
    <property type="match status" value="1"/>
</dbReference>
<evidence type="ECO:0000256" key="9">
    <source>
        <dbReference type="ARBA" id="ARBA00022763"/>
    </source>
</evidence>
<dbReference type="EMBL" id="JAQQBR010001832">
    <property type="protein sequence ID" value="KAK0167149.1"/>
    <property type="molecule type" value="Genomic_DNA"/>
</dbReference>
<comment type="function">
    <text evidence="16">Core component of the MRN complex, which plays a central role in double-strand break (DSB) repair, DNA recombination, maintenance of telomere integrity and meiosis. The MRN complex is involved in the repair of DNA double-strand breaks (DSBs) via homologous recombination (HR), an error-free mechanism which primarily occurs during S and G2 phases. The complex (1) mediates the end resection of damaged DNA, which generates proper single-stranded DNA, a key initial steps in HR, and is (2) required for the recruitment of other repair factors and efficient activation of ATM and ATR upon DNA damage. Within the MRN complex, MRE11 possesses both single-strand endonuclease activity and double-strand-specific 3'-5' exonuclease activity. MRE11 first endonucleolytically cleaves the 5' strand at DNA DSB ends to prevent non-homologous end joining (NHEJ) and licence HR. It then generates a single-stranded DNA gap via 3' to 5' exonucleolytic degradation, which is required for single-strand invasion and recombination.</text>
</comment>
<sequence length="658" mass="74711">MSSSTQSTDMENGSDESTFKILLATDCHLGYEDSTSKSHRKDSFTTFEEILQLASKNNVDFILLGGDLFHDCKPPQNVILQCIKMMKEYCLGSRPINFQFLTDPESVLSSYPPRVNYEDPDINIAIPIFTIHGNHDNPSFEYTSTLDILVASGLINYFGKLPDLNKITIVPIILKKGNTHIAIYGISYIGEQRLSRLFNQERVVFLRPKNIKNCINILVIHQNRAKHTRNGNIPDDKLPGFFDIVFWGHEHECIAEPELISNGEDEYHIIQQGSSVATSICEGEAKIKHVGLLTIKGTSWNYKPIKLQTIRPLLYESIYIPEIINQEYCEPSPEGICEYVDDYIENTMFPQVKNYITGHPEQPQEPLIRVKLVYAEDSQKFDTMQLTRKYCDRVANPKDIIVFRKKKPTDNLNRMNFDGDAAAALAECFRQNEPDQDWTYAVQNGIQKFFETTDNKLRVLSVLGMNEALDRCIKTMDDDAFASILQHQIGKTINYFKGRTIQLNPEVYREEIIAYQRQRTADNADDEMREVQTMLDDRDAREKLKETQISNQIDYDNDEVIEVIAPTTKARGRGSRGGRGSRARKPTTSRGRGEKNALDITTITSTPKKAASTSSTKVTKAVQDRFTQPSIKRGNTRSSLIGIHASQSQRLSDSSDSD</sequence>
<evidence type="ECO:0000256" key="15">
    <source>
        <dbReference type="ARBA" id="ARBA00023254"/>
    </source>
</evidence>
<dbReference type="GO" id="GO:0097552">
    <property type="term" value="P:mitochondrial double-strand break repair via homologous recombination"/>
    <property type="evidence" value="ECO:0007669"/>
    <property type="project" value="TreeGrafter"/>
</dbReference>
<comment type="cofactor">
    <cofactor evidence="1 16">
        <name>Mn(2+)</name>
        <dbReference type="ChEBI" id="CHEBI:29035"/>
    </cofactor>
</comment>
<dbReference type="PIRSF" id="PIRSF000882">
    <property type="entry name" value="DSB_repair_MRE11"/>
    <property type="match status" value="1"/>
</dbReference>
<keyword evidence="10 16" id="KW-0378">Hydrolase</keyword>
<comment type="caution">
    <text evidence="20">The sequence shown here is derived from an EMBL/GenBank/DDBJ whole genome shotgun (WGS) entry which is preliminary data.</text>
</comment>
<evidence type="ECO:0000256" key="5">
    <source>
        <dbReference type="ARBA" id="ARBA00022454"/>
    </source>
</evidence>
<evidence type="ECO:0000256" key="7">
    <source>
        <dbReference type="ARBA" id="ARBA00022723"/>
    </source>
</evidence>
<keyword evidence="21" id="KW-1185">Reference proteome</keyword>
<keyword evidence="11 16" id="KW-0269">Exonuclease</keyword>
<dbReference type="GO" id="GO:0000723">
    <property type="term" value="P:telomere maintenance"/>
    <property type="evidence" value="ECO:0007669"/>
    <property type="project" value="TreeGrafter"/>
</dbReference>
<keyword evidence="5" id="KW-0158">Chromosome</keyword>
<reference evidence="20" key="2">
    <citation type="submission" date="2023-03" db="EMBL/GenBank/DDBJ databases">
        <authorList>
            <person name="Inwood S.N."/>
            <person name="Skelly J.G."/>
            <person name="Guhlin J."/>
            <person name="Harrop T.W.R."/>
            <person name="Goldson S.G."/>
            <person name="Dearden P.K."/>
        </authorList>
    </citation>
    <scope>NUCLEOTIDE SEQUENCE</scope>
    <source>
        <strain evidence="20">Lincoln</strain>
        <tissue evidence="20">Whole body</tissue>
    </source>
</reference>
<feature type="region of interest" description="Disordered" evidence="18">
    <location>
        <begin position="565"/>
        <end position="658"/>
    </location>
</feature>
<evidence type="ECO:0000256" key="14">
    <source>
        <dbReference type="ARBA" id="ARBA00023242"/>
    </source>
</evidence>
<dbReference type="InterPro" id="IPR003701">
    <property type="entry name" value="Mre11"/>
</dbReference>
<feature type="domain" description="Mre11 DNA-binding" evidence="19">
    <location>
        <begin position="300"/>
        <end position="472"/>
    </location>
</feature>
<keyword evidence="13 16" id="KW-0464">Manganese</keyword>
<feature type="compositionally biased region" description="Low complexity" evidence="18">
    <location>
        <begin position="646"/>
        <end position="658"/>
    </location>
</feature>
<dbReference type="Proteomes" id="UP001168972">
    <property type="component" value="Unassembled WGS sequence"/>
</dbReference>
<dbReference type="GO" id="GO:0042138">
    <property type="term" value="P:meiotic DNA double-strand break formation"/>
    <property type="evidence" value="ECO:0007669"/>
    <property type="project" value="TreeGrafter"/>
</dbReference>
<feature type="compositionally biased region" description="Basic residues" evidence="18">
    <location>
        <begin position="570"/>
        <end position="587"/>
    </location>
</feature>
<keyword evidence="6 16" id="KW-0540">Nuclease</keyword>
<dbReference type="GO" id="GO:0006303">
    <property type="term" value="P:double-strand break repair via nonhomologous end joining"/>
    <property type="evidence" value="ECO:0007669"/>
    <property type="project" value="TreeGrafter"/>
</dbReference>
<keyword evidence="15 16" id="KW-0469">Meiosis</keyword>
<dbReference type="Pfam" id="PF00149">
    <property type="entry name" value="Metallophos"/>
    <property type="match status" value="1"/>
</dbReference>
<evidence type="ECO:0000256" key="3">
    <source>
        <dbReference type="ARBA" id="ARBA00004286"/>
    </source>
</evidence>
<keyword evidence="14 16" id="KW-0539">Nucleus</keyword>
<dbReference type="GO" id="GO:0030870">
    <property type="term" value="C:Mre11 complex"/>
    <property type="evidence" value="ECO:0007669"/>
    <property type="project" value="UniProtKB-UniRule"/>
</dbReference>
<organism evidence="20 21">
    <name type="scientific">Microctonus hyperodae</name>
    <name type="common">Parasitoid wasp</name>
    <dbReference type="NCBI Taxonomy" id="165561"/>
    <lineage>
        <taxon>Eukaryota</taxon>
        <taxon>Metazoa</taxon>
        <taxon>Ecdysozoa</taxon>
        <taxon>Arthropoda</taxon>
        <taxon>Hexapoda</taxon>
        <taxon>Insecta</taxon>
        <taxon>Pterygota</taxon>
        <taxon>Neoptera</taxon>
        <taxon>Endopterygota</taxon>
        <taxon>Hymenoptera</taxon>
        <taxon>Apocrita</taxon>
        <taxon>Ichneumonoidea</taxon>
        <taxon>Braconidae</taxon>
        <taxon>Euphorinae</taxon>
        <taxon>Microctonus</taxon>
    </lineage>
</organism>
<dbReference type="GO" id="GO:0008296">
    <property type="term" value="F:3'-5'-DNA exonuclease activity"/>
    <property type="evidence" value="ECO:0007669"/>
    <property type="project" value="InterPro"/>
</dbReference>
<feature type="compositionally biased region" description="Low complexity" evidence="18">
    <location>
        <begin position="600"/>
        <end position="621"/>
    </location>
</feature>
<reference evidence="20" key="1">
    <citation type="journal article" date="2023" name="bioRxiv">
        <title>Scaffold-level genome assemblies of two parasitoid biocontrol wasps reveal the parthenogenesis mechanism and an associated novel virus.</title>
        <authorList>
            <person name="Inwood S."/>
            <person name="Skelly J."/>
            <person name="Guhlin J."/>
            <person name="Harrop T."/>
            <person name="Goldson S."/>
            <person name="Dearden P."/>
        </authorList>
    </citation>
    <scope>NUCLEOTIDE SEQUENCE</scope>
    <source>
        <strain evidence="20">Lincoln</strain>
        <tissue evidence="20">Whole body</tissue>
    </source>
</reference>
<evidence type="ECO:0000256" key="10">
    <source>
        <dbReference type="ARBA" id="ARBA00022801"/>
    </source>
</evidence>
<dbReference type="GO" id="GO:0035861">
    <property type="term" value="C:site of double-strand break"/>
    <property type="evidence" value="ECO:0007669"/>
    <property type="project" value="TreeGrafter"/>
</dbReference>
<evidence type="ECO:0000256" key="16">
    <source>
        <dbReference type="PIRNR" id="PIRNR000882"/>
    </source>
</evidence>
<dbReference type="Pfam" id="PF04152">
    <property type="entry name" value="Mre11_DNA_bind"/>
    <property type="match status" value="1"/>
</dbReference>
<dbReference type="GO" id="GO:0000724">
    <property type="term" value="P:double-strand break repair via homologous recombination"/>
    <property type="evidence" value="ECO:0007669"/>
    <property type="project" value="TreeGrafter"/>
</dbReference>
<evidence type="ECO:0000256" key="4">
    <source>
        <dbReference type="ARBA" id="ARBA00009028"/>
    </source>
</evidence>
<keyword evidence="8 16" id="KW-0255">Endonuclease</keyword>
<dbReference type="InterPro" id="IPR038487">
    <property type="entry name" value="Mre11_capping_dom"/>
</dbReference>
<dbReference type="InterPro" id="IPR029052">
    <property type="entry name" value="Metallo-depent_PP-like"/>
</dbReference>
<dbReference type="AlphaFoldDB" id="A0AA39FD12"/>
<proteinExistence type="inferred from homology"/>
<evidence type="ECO:0000256" key="17">
    <source>
        <dbReference type="PIRSR" id="PIRSR000882-1"/>
    </source>
</evidence>
<evidence type="ECO:0000256" key="11">
    <source>
        <dbReference type="ARBA" id="ARBA00022839"/>
    </source>
</evidence>
<dbReference type="Gene3D" id="3.30.110.110">
    <property type="entry name" value="Mre11, capping domain"/>
    <property type="match status" value="1"/>
</dbReference>
<dbReference type="CDD" id="cd00840">
    <property type="entry name" value="MPP_Mre11_N"/>
    <property type="match status" value="1"/>
</dbReference>
<evidence type="ECO:0000313" key="20">
    <source>
        <dbReference type="EMBL" id="KAK0167149.1"/>
    </source>
</evidence>
<feature type="active site" description="Proton donor" evidence="17">
    <location>
        <position position="135"/>
    </location>
</feature>
<dbReference type="PANTHER" id="PTHR10139">
    <property type="entry name" value="DOUBLE-STRAND BREAK REPAIR PROTEIN MRE11"/>
    <property type="match status" value="1"/>
</dbReference>
<dbReference type="Gene3D" id="3.60.21.10">
    <property type="match status" value="1"/>
</dbReference>
<accession>A0AA39FD12</accession>
<gene>
    <name evidence="20" type="ORF">PV327_004583</name>
</gene>
<evidence type="ECO:0000259" key="19">
    <source>
        <dbReference type="SMART" id="SM01347"/>
    </source>
</evidence>
<evidence type="ECO:0000256" key="1">
    <source>
        <dbReference type="ARBA" id="ARBA00001936"/>
    </source>
</evidence>
<evidence type="ECO:0000313" key="21">
    <source>
        <dbReference type="Proteomes" id="UP001168972"/>
    </source>
</evidence>
<evidence type="ECO:0000256" key="13">
    <source>
        <dbReference type="ARBA" id="ARBA00023211"/>
    </source>
</evidence>
<keyword evidence="12 16" id="KW-0234">DNA repair</keyword>
<comment type="subcellular location">
    <subcellularLocation>
        <location evidence="3">Chromosome</location>
    </subcellularLocation>
    <subcellularLocation>
        <location evidence="2 16">Nucleus</location>
    </subcellularLocation>
</comment>
<name>A0AA39FD12_MICHY</name>
<dbReference type="SMART" id="SM01347">
    <property type="entry name" value="Mre11_DNA_bind"/>
    <property type="match status" value="1"/>
</dbReference>
<comment type="similarity">
    <text evidence="4 16">Belongs to the MRE11/RAD32 family.</text>
</comment>
<dbReference type="InterPro" id="IPR004843">
    <property type="entry name" value="Calcineurin-like_PHP"/>
</dbReference>
<keyword evidence="9 16" id="KW-0227">DNA damage</keyword>
<evidence type="ECO:0000256" key="12">
    <source>
        <dbReference type="ARBA" id="ARBA00023204"/>
    </source>
</evidence>
<evidence type="ECO:0000256" key="2">
    <source>
        <dbReference type="ARBA" id="ARBA00004123"/>
    </source>
</evidence>
<dbReference type="GO" id="GO:0030145">
    <property type="term" value="F:manganese ion binding"/>
    <property type="evidence" value="ECO:0007669"/>
    <property type="project" value="UniProtKB-UniRule"/>
</dbReference>
<dbReference type="GO" id="GO:0031573">
    <property type="term" value="P:mitotic intra-S DNA damage checkpoint signaling"/>
    <property type="evidence" value="ECO:0007669"/>
    <property type="project" value="TreeGrafter"/>
</dbReference>
<dbReference type="GO" id="GO:0000014">
    <property type="term" value="F:single-stranded DNA endodeoxyribonuclease activity"/>
    <property type="evidence" value="ECO:0007669"/>
    <property type="project" value="TreeGrafter"/>
</dbReference>
<keyword evidence="7" id="KW-0479">Metal-binding</keyword>
<evidence type="ECO:0000256" key="18">
    <source>
        <dbReference type="SAM" id="MobiDB-lite"/>
    </source>
</evidence>
<dbReference type="GO" id="GO:0007095">
    <property type="term" value="P:mitotic G2 DNA damage checkpoint signaling"/>
    <property type="evidence" value="ECO:0007669"/>
    <property type="project" value="TreeGrafter"/>
</dbReference>